<dbReference type="RefSeq" id="WP_197968094.1">
    <property type="nucleotide sequence ID" value="NZ_CP065749.1"/>
</dbReference>
<dbReference type="SUPFAM" id="SSF47188">
    <property type="entry name" value="Hemerythrin-like"/>
    <property type="match status" value="1"/>
</dbReference>
<protein>
    <submittedName>
        <fullName evidence="5">Hemerythrin</fullName>
    </submittedName>
</protein>
<evidence type="ECO:0000259" key="4">
    <source>
        <dbReference type="Pfam" id="PF01814"/>
    </source>
</evidence>
<dbReference type="CDD" id="cd12107">
    <property type="entry name" value="Hemerythrin"/>
    <property type="match status" value="1"/>
</dbReference>
<reference evidence="5 6" key="1">
    <citation type="submission" date="2020-12" db="EMBL/GenBank/DDBJ databases">
        <title>FDA dAtabase for Regulatory Grade micrObial Sequences (FDA-ARGOS): Supporting development and validation of Infectious Disease Dx tests.</title>
        <authorList>
            <person name="Sproer C."/>
            <person name="Gronow S."/>
            <person name="Severitt S."/>
            <person name="Schroder I."/>
            <person name="Tallon L."/>
            <person name="Sadzewicz L."/>
            <person name="Zhao X."/>
            <person name="Boylan J."/>
            <person name="Ott S."/>
            <person name="Bowen H."/>
            <person name="Vavikolanu K."/>
            <person name="Mehta A."/>
            <person name="Aluvathingal J."/>
            <person name="Nadendla S."/>
            <person name="Lowell S."/>
            <person name="Myers T."/>
            <person name="Yan Y."/>
            <person name="Sichtig H."/>
        </authorList>
    </citation>
    <scope>NUCLEOTIDE SEQUENCE [LARGE SCALE GENOMIC DNA]</scope>
    <source>
        <strain evidence="5 6">FDAARGOS_890</strain>
        <plasmid evidence="5 6">unnamed</plasmid>
    </source>
</reference>
<keyword evidence="2" id="KW-0479">Metal-binding</keyword>
<dbReference type="KEGG" id="dla:I6G47_32080"/>
<gene>
    <name evidence="5" type="ORF">I6G47_32080</name>
</gene>
<keyword evidence="5" id="KW-0614">Plasmid</keyword>
<evidence type="ECO:0000313" key="6">
    <source>
        <dbReference type="Proteomes" id="UP000595064"/>
    </source>
</evidence>
<sequence length="141" mass="15537">MKTPDPSKPLGYAPMDAVHAEFDTLVAQALACPDDRLHACLARLQEHLLSHFGQEDDWMRQTAFPAGDCHIEEHGKVLASGVQVLDLVAQGNLAIGRDFAAELERWFPGHADYLDSALAAWMCKRQFGGKPVVLHARKAHV</sequence>
<comment type="similarity">
    <text evidence="1">Belongs to the hemerythrin family.</text>
</comment>
<proteinExistence type="inferred from homology"/>
<dbReference type="EMBL" id="CP065749">
    <property type="protein sequence ID" value="QPS84800.1"/>
    <property type="molecule type" value="Genomic_DNA"/>
</dbReference>
<evidence type="ECO:0000256" key="1">
    <source>
        <dbReference type="ARBA" id="ARBA00010587"/>
    </source>
</evidence>
<keyword evidence="3" id="KW-0408">Iron</keyword>
<dbReference type="GO" id="GO:0046872">
    <property type="term" value="F:metal ion binding"/>
    <property type="evidence" value="ECO:0007669"/>
    <property type="project" value="UniProtKB-KW"/>
</dbReference>
<evidence type="ECO:0000313" key="5">
    <source>
        <dbReference type="EMBL" id="QPS84800.1"/>
    </source>
</evidence>
<dbReference type="Gene3D" id="1.20.120.50">
    <property type="entry name" value="Hemerythrin-like"/>
    <property type="match status" value="1"/>
</dbReference>
<dbReference type="InterPro" id="IPR012312">
    <property type="entry name" value="Hemerythrin-like"/>
</dbReference>
<name>A0A7T2YZC5_9BURK</name>
<dbReference type="Pfam" id="PF01814">
    <property type="entry name" value="Hemerythrin"/>
    <property type="match status" value="1"/>
</dbReference>
<dbReference type="InterPro" id="IPR012827">
    <property type="entry name" value="Hemerythrin_metal-bd"/>
</dbReference>
<evidence type="ECO:0000256" key="2">
    <source>
        <dbReference type="ARBA" id="ARBA00022723"/>
    </source>
</evidence>
<dbReference type="Proteomes" id="UP000595064">
    <property type="component" value="Plasmid unnamed"/>
</dbReference>
<organism evidence="5 6">
    <name type="scientific">Delftia lacustris</name>
    <dbReference type="NCBI Taxonomy" id="558537"/>
    <lineage>
        <taxon>Bacteria</taxon>
        <taxon>Pseudomonadati</taxon>
        <taxon>Pseudomonadota</taxon>
        <taxon>Betaproteobacteria</taxon>
        <taxon>Burkholderiales</taxon>
        <taxon>Comamonadaceae</taxon>
        <taxon>Delftia</taxon>
    </lineage>
</organism>
<accession>A0A7T2YZC5</accession>
<dbReference type="InterPro" id="IPR035938">
    <property type="entry name" value="Hemerythrin-like_sf"/>
</dbReference>
<evidence type="ECO:0000256" key="3">
    <source>
        <dbReference type="ARBA" id="ARBA00023004"/>
    </source>
</evidence>
<geneLocation type="plasmid" evidence="5 6">
    <name>unnamed</name>
</geneLocation>
<keyword evidence="6" id="KW-1185">Reference proteome</keyword>
<feature type="domain" description="Hemerythrin-like" evidence="4">
    <location>
        <begin position="12"/>
        <end position="118"/>
    </location>
</feature>
<dbReference type="AlphaFoldDB" id="A0A7T2YZC5"/>